<feature type="compositionally biased region" description="Basic and acidic residues" evidence="1">
    <location>
        <begin position="397"/>
        <end position="406"/>
    </location>
</feature>
<feature type="region of interest" description="Disordered" evidence="1">
    <location>
        <begin position="1"/>
        <end position="150"/>
    </location>
</feature>
<evidence type="ECO:0000313" key="2">
    <source>
        <dbReference type="EMBL" id="KAK1015106.1"/>
    </source>
</evidence>
<feature type="region of interest" description="Disordered" evidence="1">
    <location>
        <begin position="425"/>
        <end position="531"/>
    </location>
</feature>
<feature type="compositionally biased region" description="Basic and acidic residues" evidence="1">
    <location>
        <begin position="313"/>
        <end position="322"/>
    </location>
</feature>
<feature type="compositionally biased region" description="Polar residues" evidence="1">
    <location>
        <begin position="1"/>
        <end position="30"/>
    </location>
</feature>
<organism evidence="2 3">
    <name type="scientific">Friedmanniomyces endolithicus</name>
    <dbReference type="NCBI Taxonomy" id="329885"/>
    <lineage>
        <taxon>Eukaryota</taxon>
        <taxon>Fungi</taxon>
        <taxon>Dikarya</taxon>
        <taxon>Ascomycota</taxon>
        <taxon>Pezizomycotina</taxon>
        <taxon>Dothideomycetes</taxon>
        <taxon>Dothideomycetidae</taxon>
        <taxon>Mycosphaerellales</taxon>
        <taxon>Teratosphaeriaceae</taxon>
        <taxon>Friedmanniomyces</taxon>
    </lineage>
</organism>
<comment type="caution">
    <text evidence="2">The sequence shown here is derived from an EMBL/GenBank/DDBJ whole genome shotgun (WGS) entry which is preliminary data.</text>
</comment>
<feature type="compositionally biased region" description="Basic and acidic residues" evidence="1">
    <location>
        <begin position="451"/>
        <end position="460"/>
    </location>
</feature>
<keyword evidence="3" id="KW-1185">Reference proteome</keyword>
<evidence type="ECO:0000313" key="3">
    <source>
        <dbReference type="Proteomes" id="UP001175353"/>
    </source>
</evidence>
<evidence type="ECO:0000256" key="1">
    <source>
        <dbReference type="SAM" id="MobiDB-lite"/>
    </source>
</evidence>
<feature type="compositionally biased region" description="Low complexity" evidence="1">
    <location>
        <begin position="517"/>
        <end position="531"/>
    </location>
</feature>
<dbReference type="EMBL" id="JAUJLE010000003">
    <property type="protein sequence ID" value="KAK1015106.1"/>
    <property type="molecule type" value="Genomic_DNA"/>
</dbReference>
<name>A0AAN6L117_9PEZI</name>
<feature type="compositionally biased region" description="Low complexity" evidence="1">
    <location>
        <begin position="40"/>
        <end position="49"/>
    </location>
</feature>
<feature type="compositionally biased region" description="Acidic residues" evidence="1">
    <location>
        <begin position="339"/>
        <end position="355"/>
    </location>
</feature>
<feature type="compositionally biased region" description="Polar residues" evidence="1">
    <location>
        <begin position="467"/>
        <end position="484"/>
    </location>
</feature>
<protein>
    <submittedName>
        <fullName evidence="2">Uncharacterized protein</fullName>
    </submittedName>
</protein>
<sequence length="745" mass="80041">MPSPALSPQQNPNTVAMPTSSRQSLDSSTARPPAMKRHSSQSSHGGSRQVLSPGSAGEHHPLRHAIGARQRHAKLVLPRNHSSGRNLAKMGKQAAAAGAGHHVQHADEGKRPTPRRRSHEGDSEIRLPGSLEEEGKPMLRRNVTSHELPKERAATKLKKNLSHGQLSRLSSGKNLVSLAMQQKAPPSPGLKGRKGRARSEELVVREQDLHEQEVGLQRKQQERKVSQLGGAPRKVGFAVGSVGDDSDEAETPLMEGSGLQDDEWTEDSASASPLSTRLNTANNSRRPSVAVDKPPDEEEEAKPQHPNISFHMTEVKQPKQPEKQVQLTAPEADGTPAQSDEDEEVVDMDEGEEEKDTPSPKSATIAPAVTHDEDPTLALVDTEEQPPPPHIRSPLHAAKDYPDPVAKRLTSAQLPAPALLSSVSALDDNHSARGSPAPSLRSTRSITGHDGAVDQDDKGQDFVSRFLPSTSHPLTSSGTTTAINTPKMGSFQNQTPEEESTLERAKTGATFQTGPVSPGSTRSASSGATTPAIGRSRIELKMLQDKALADREAAAERQPLVPHHFYDRRNESLKSYLNLMALNRNSSNLNAASDLPLGPEIFQGRFKAVNMELKVVQQFRDPTAEAVKRLQRSRGSKLYHKRGSPLKLATQLKGSKSAITLPSRTRPSAVAAVVGGPGNAAISASASTATLPIGTEERRAPRRGVSFAGVEPQASRYEGVAEGEDGDQKMGPDAIARMLWDSVGR</sequence>
<feature type="compositionally biased region" description="Low complexity" evidence="1">
    <location>
        <begin position="88"/>
        <end position="101"/>
    </location>
</feature>
<reference evidence="2" key="1">
    <citation type="submission" date="2023-06" db="EMBL/GenBank/DDBJ databases">
        <title>Black Yeasts Isolated from many extreme environments.</title>
        <authorList>
            <person name="Coleine C."/>
            <person name="Stajich J.E."/>
            <person name="Selbmann L."/>
        </authorList>
    </citation>
    <scope>NUCLEOTIDE SEQUENCE</scope>
    <source>
        <strain evidence="2">CCFEE 5200</strain>
    </source>
</reference>
<gene>
    <name evidence="2" type="ORF">LTR91_000908</name>
</gene>
<feature type="compositionally biased region" description="Basic and acidic residues" evidence="1">
    <location>
        <begin position="197"/>
        <end position="213"/>
    </location>
</feature>
<proteinExistence type="predicted"/>
<dbReference type="Proteomes" id="UP001175353">
    <property type="component" value="Unassembled WGS sequence"/>
</dbReference>
<accession>A0AAN6L117</accession>
<feature type="region of interest" description="Disordered" evidence="1">
    <location>
        <begin position="694"/>
        <end position="734"/>
    </location>
</feature>
<dbReference type="AlphaFoldDB" id="A0AAN6L117"/>
<feature type="region of interest" description="Disordered" evidence="1">
    <location>
        <begin position="182"/>
        <end position="412"/>
    </location>
</feature>
<feature type="compositionally biased region" description="Polar residues" evidence="1">
    <location>
        <begin position="267"/>
        <end position="286"/>
    </location>
</feature>